<dbReference type="RefSeq" id="WP_160906593.1">
    <property type="nucleotide sequence ID" value="NZ_WVHS01000002.1"/>
</dbReference>
<evidence type="ECO:0000313" key="2">
    <source>
        <dbReference type="Proteomes" id="UP000451233"/>
    </source>
</evidence>
<keyword evidence="2" id="KW-1185">Reference proteome</keyword>
<organism evidence="1 2">
    <name type="scientific">Hufsiella ginkgonis</name>
    <dbReference type="NCBI Taxonomy" id="2695274"/>
    <lineage>
        <taxon>Bacteria</taxon>
        <taxon>Pseudomonadati</taxon>
        <taxon>Bacteroidota</taxon>
        <taxon>Sphingobacteriia</taxon>
        <taxon>Sphingobacteriales</taxon>
        <taxon>Sphingobacteriaceae</taxon>
        <taxon>Hufsiella</taxon>
    </lineage>
</organism>
<comment type="caution">
    <text evidence="1">The sequence shown here is derived from an EMBL/GenBank/DDBJ whole genome shotgun (WGS) entry which is preliminary data.</text>
</comment>
<protein>
    <submittedName>
        <fullName evidence="1">Uncharacterized protein</fullName>
    </submittedName>
</protein>
<dbReference type="AlphaFoldDB" id="A0A7K1XX92"/>
<dbReference type="PROSITE" id="PS51257">
    <property type="entry name" value="PROKAR_LIPOPROTEIN"/>
    <property type="match status" value="1"/>
</dbReference>
<dbReference type="EMBL" id="WVHS01000002">
    <property type="protein sequence ID" value="MXV15610.1"/>
    <property type="molecule type" value="Genomic_DNA"/>
</dbReference>
<accession>A0A7K1XX92</accession>
<name>A0A7K1XX92_9SPHI</name>
<reference evidence="1 2" key="1">
    <citation type="submission" date="2019-11" db="EMBL/GenBank/DDBJ databases">
        <title>Pedobacter sp. HMF7056 Genome sequencing and assembly.</title>
        <authorList>
            <person name="Kang H."/>
            <person name="Kim H."/>
            <person name="Joh K."/>
        </authorList>
    </citation>
    <scope>NUCLEOTIDE SEQUENCE [LARGE SCALE GENOMIC DNA]</scope>
    <source>
        <strain evidence="1 2">HMF7056</strain>
    </source>
</reference>
<proteinExistence type="predicted"/>
<sequence>MKLLTIALLLSLMSCGRESSPEGRSQLRDEKLHAAVDSLKAENLSMMDSIRSLSRQIQEIKGQ</sequence>
<gene>
    <name evidence="1" type="ORF">GS398_09860</name>
</gene>
<evidence type="ECO:0000313" key="1">
    <source>
        <dbReference type="EMBL" id="MXV15610.1"/>
    </source>
</evidence>
<dbReference type="Proteomes" id="UP000451233">
    <property type="component" value="Unassembled WGS sequence"/>
</dbReference>